<evidence type="ECO:0000256" key="2">
    <source>
        <dbReference type="ARBA" id="ARBA00008445"/>
    </source>
</evidence>
<evidence type="ECO:0000256" key="1">
    <source>
        <dbReference type="ARBA" id="ARBA00004141"/>
    </source>
</evidence>
<dbReference type="Proteomes" id="UP000229631">
    <property type="component" value="Unassembled WGS sequence"/>
</dbReference>
<proteinExistence type="inferred from homology"/>
<keyword evidence="6 9" id="KW-1133">Transmembrane helix</keyword>
<protein>
    <recommendedName>
        <fullName evidence="9">Protein-export membrane protein SecG</fullName>
    </recommendedName>
</protein>
<keyword evidence="4 9" id="KW-0812">Transmembrane</keyword>
<dbReference type="AlphaFoldDB" id="A0A2M7BBN5"/>
<evidence type="ECO:0000256" key="3">
    <source>
        <dbReference type="ARBA" id="ARBA00022448"/>
    </source>
</evidence>
<evidence type="ECO:0000313" key="10">
    <source>
        <dbReference type="EMBL" id="PIV00515.1"/>
    </source>
</evidence>
<name>A0A2M7BBN5_9BACT</name>
<dbReference type="GO" id="GO:0015450">
    <property type="term" value="F:protein-transporting ATPase activity"/>
    <property type="evidence" value="ECO:0007669"/>
    <property type="project" value="UniProtKB-UniRule"/>
</dbReference>
<evidence type="ECO:0000256" key="7">
    <source>
        <dbReference type="ARBA" id="ARBA00023010"/>
    </source>
</evidence>
<comment type="caution">
    <text evidence="9">Lacks conserved residue(s) required for the propagation of feature annotation.</text>
</comment>
<comment type="similarity">
    <text evidence="2 9">Belongs to the SecG family.</text>
</comment>
<evidence type="ECO:0000256" key="8">
    <source>
        <dbReference type="ARBA" id="ARBA00023136"/>
    </source>
</evidence>
<keyword evidence="5 9" id="KW-0653">Protein transport</keyword>
<keyword evidence="7 9" id="KW-0811">Translocation</keyword>
<evidence type="ECO:0000256" key="4">
    <source>
        <dbReference type="ARBA" id="ARBA00022692"/>
    </source>
</evidence>
<gene>
    <name evidence="10" type="primary">secG</name>
    <name evidence="10" type="ORF">COS54_02880</name>
</gene>
<dbReference type="GO" id="GO:0005886">
    <property type="term" value="C:plasma membrane"/>
    <property type="evidence" value="ECO:0007669"/>
    <property type="project" value="UniProtKB-SubCell"/>
</dbReference>
<comment type="subcellular location">
    <subcellularLocation>
        <location evidence="9">Cell membrane</location>
        <topology evidence="9">Multi-pass membrane protein</topology>
    </subcellularLocation>
    <subcellularLocation>
        <location evidence="1">Membrane</location>
        <topology evidence="1">Multi-pass membrane protein</topology>
    </subcellularLocation>
</comment>
<dbReference type="InterPro" id="IPR004692">
    <property type="entry name" value="SecG"/>
</dbReference>
<comment type="function">
    <text evidence="9">Involved in protein export. Participates in an early event of protein translocation.</text>
</comment>
<keyword evidence="9" id="KW-1003">Cell membrane</keyword>
<dbReference type="GO" id="GO:0009306">
    <property type="term" value="P:protein secretion"/>
    <property type="evidence" value="ECO:0007669"/>
    <property type="project" value="UniProtKB-UniRule"/>
</dbReference>
<keyword evidence="8 9" id="KW-0472">Membrane</keyword>
<dbReference type="EMBL" id="PEVC01000051">
    <property type="protein sequence ID" value="PIV00515.1"/>
    <property type="molecule type" value="Genomic_DNA"/>
</dbReference>
<evidence type="ECO:0000313" key="11">
    <source>
        <dbReference type="Proteomes" id="UP000229631"/>
    </source>
</evidence>
<sequence length="74" mass="8171">MNKIFLFFLQIIFGVILIFLIILQGKGAGLSSGAFGNFFSTYSTKRGAEKVVFQLTILVAILFFLSSIAQLIFS</sequence>
<organism evidence="10 11">
    <name type="scientific">Candidatus Shapirobacteria bacterium CG03_land_8_20_14_0_80_39_12</name>
    <dbReference type="NCBI Taxonomy" id="1974879"/>
    <lineage>
        <taxon>Bacteria</taxon>
        <taxon>Candidatus Shapironibacteriota</taxon>
    </lineage>
</organism>
<feature type="transmembrane region" description="Helical" evidence="9">
    <location>
        <begin position="51"/>
        <end position="73"/>
    </location>
</feature>
<dbReference type="NCBIfam" id="TIGR00810">
    <property type="entry name" value="secG"/>
    <property type="match status" value="1"/>
</dbReference>
<evidence type="ECO:0000256" key="5">
    <source>
        <dbReference type="ARBA" id="ARBA00022927"/>
    </source>
</evidence>
<evidence type="ECO:0000256" key="9">
    <source>
        <dbReference type="RuleBase" id="RU365087"/>
    </source>
</evidence>
<accession>A0A2M7BBN5</accession>
<evidence type="ECO:0000256" key="6">
    <source>
        <dbReference type="ARBA" id="ARBA00022989"/>
    </source>
</evidence>
<reference evidence="11" key="1">
    <citation type="submission" date="2017-09" db="EMBL/GenBank/DDBJ databases">
        <title>Depth-based differentiation of microbial function through sediment-hosted aquifers and enrichment of novel symbionts in the deep terrestrial subsurface.</title>
        <authorList>
            <person name="Probst A.J."/>
            <person name="Ladd B."/>
            <person name="Jarett J.K."/>
            <person name="Geller-Mcgrath D.E."/>
            <person name="Sieber C.M.K."/>
            <person name="Emerson J.B."/>
            <person name="Anantharaman K."/>
            <person name="Thomas B.C."/>
            <person name="Malmstrom R."/>
            <person name="Stieglmeier M."/>
            <person name="Klingl A."/>
            <person name="Woyke T."/>
            <person name="Ryan C.M."/>
            <person name="Banfield J.F."/>
        </authorList>
    </citation>
    <scope>NUCLEOTIDE SEQUENCE [LARGE SCALE GENOMIC DNA]</scope>
</reference>
<comment type="caution">
    <text evidence="10">The sequence shown here is derived from an EMBL/GenBank/DDBJ whole genome shotgun (WGS) entry which is preliminary data.</text>
</comment>
<keyword evidence="3 9" id="KW-0813">Transport</keyword>
<dbReference type="Pfam" id="PF03840">
    <property type="entry name" value="SecG"/>
    <property type="match status" value="1"/>
</dbReference>
<dbReference type="PRINTS" id="PR01651">
    <property type="entry name" value="SECGEXPORT"/>
</dbReference>